<dbReference type="SUPFAM" id="SSF52499">
    <property type="entry name" value="Isochorismatase-like hydrolases"/>
    <property type="match status" value="1"/>
</dbReference>
<reference evidence="3 4" key="1">
    <citation type="journal article" date="2015" name="Stand. Genomic Sci.">
        <title>Genomic Encyclopedia of Bacterial and Archaeal Type Strains, Phase III: the genomes of soil and plant-associated and newly described type strains.</title>
        <authorList>
            <person name="Whitman W.B."/>
            <person name="Woyke T."/>
            <person name="Klenk H.P."/>
            <person name="Zhou Y."/>
            <person name="Lilburn T.G."/>
            <person name="Beck B.J."/>
            <person name="De Vos P."/>
            <person name="Vandamme P."/>
            <person name="Eisen J.A."/>
            <person name="Garrity G."/>
            <person name="Hugenholtz P."/>
            <person name="Kyrpides N.C."/>
        </authorList>
    </citation>
    <scope>NUCLEOTIDE SEQUENCE [LARGE SCALE GENOMIC DNA]</scope>
    <source>
        <strain evidence="3 4">CGMCC 1.6858</strain>
    </source>
</reference>
<accession>A0A562QFS4</accession>
<dbReference type="Proteomes" id="UP000316905">
    <property type="component" value="Unassembled WGS sequence"/>
</dbReference>
<comment type="caution">
    <text evidence="3">The sequence shown here is derived from an EMBL/GenBank/DDBJ whole genome shotgun (WGS) entry which is preliminary data.</text>
</comment>
<dbReference type="PANTHER" id="PTHR43540">
    <property type="entry name" value="PEROXYUREIDOACRYLATE/UREIDOACRYLATE AMIDOHYDROLASE-RELATED"/>
    <property type="match status" value="1"/>
</dbReference>
<dbReference type="InterPro" id="IPR050272">
    <property type="entry name" value="Isochorismatase-like_hydrls"/>
</dbReference>
<dbReference type="AlphaFoldDB" id="A0A562QFS4"/>
<dbReference type="GO" id="GO:0016787">
    <property type="term" value="F:hydrolase activity"/>
    <property type="evidence" value="ECO:0007669"/>
    <property type="project" value="UniProtKB-KW"/>
</dbReference>
<gene>
    <name evidence="3" type="ORF">IQ22_01495</name>
</gene>
<organism evidence="3 4">
    <name type="scientific">Pseudomonas duriflava</name>
    <dbReference type="NCBI Taxonomy" id="459528"/>
    <lineage>
        <taxon>Bacteria</taxon>
        <taxon>Pseudomonadati</taxon>
        <taxon>Pseudomonadota</taxon>
        <taxon>Gammaproteobacteria</taxon>
        <taxon>Pseudomonadales</taxon>
        <taxon>Pseudomonadaceae</taxon>
        <taxon>Pseudomonas</taxon>
    </lineage>
</organism>
<dbReference type="Gene3D" id="3.40.50.850">
    <property type="entry name" value="Isochorismatase-like"/>
    <property type="match status" value="1"/>
</dbReference>
<dbReference type="InterPro" id="IPR000868">
    <property type="entry name" value="Isochorismatase-like_dom"/>
</dbReference>
<evidence type="ECO:0000313" key="3">
    <source>
        <dbReference type="EMBL" id="TWI55569.1"/>
    </source>
</evidence>
<keyword evidence="4" id="KW-1185">Reference proteome</keyword>
<dbReference type="Pfam" id="PF00857">
    <property type="entry name" value="Isochorismatase"/>
    <property type="match status" value="1"/>
</dbReference>
<dbReference type="CDD" id="cd01014">
    <property type="entry name" value="nicotinamidase_related"/>
    <property type="match status" value="1"/>
</dbReference>
<dbReference type="PANTHER" id="PTHR43540:SF1">
    <property type="entry name" value="ISOCHORISMATASE HYDROLASE"/>
    <property type="match status" value="1"/>
</dbReference>
<proteinExistence type="predicted"/>
<dbReference type="EMBL" id="VLKY01000004">
    <property type="protein sequence ID" value="TWI55569.1"/>
    <property type="molecule type" value="Genomic_DNA"/>
</dbReference>
<keyword evidence="1" id="KW-0378">Hydrolase</keyword>
<evidence type="ECO:0000259" key="2">
    <source>
        <dbReference type="Pfam" id="PF00857"/>
    </source>
</evidence>
<protein>
    <submittedName>
        <fullName evidence="3">Nicotinamidase-related amidase</fullName>
    </submittedName>
</protein>
<evidence type="ECO:0000256" key="1">
    <source>
        <dbReference type="ARBA" id="ARBA00022801"/>
    </source>
</evidence>
<sequence>MDLQSKKRMPEPPMSSTPPALLIIDQQQGLLSPTLGPRNHPEAEQRIETLLLAWRLHAWPVVHIRHISRESGSVFAPGQAGADFQPALRPLAGEAVFEKNVTDAFIHSGLERWLHVRGIRHVVITGAASENSVEATARTASNLGFVTLVAEDACYTFAKRDFYGIPRQAEEVHAMAMSNLQNEYANVMTTACLITQLGLSPSLPPIG</sequence>
<feature type="domain" description="Isochorismatase-like" evidence="2">
    <location>
        <begin position="20"/>
        <end position="191"/>
    </location>
</feature>
<dbReference type="InterPro" id="IPR036380">
    <property type="entry name" value="Isochorismatase-like_sf"/>
</dbReference>
<evidence type="ECO:0000313" key="4">
    <source>
        <dbReference type="Proteomes" id="UP000316905"/>
    </source>
</evidence>
<name>A0A562QFS4_9PSED</name>